<feature type="compositionally biased region" description="Basic residues" evidence="1">
    <location>
        <begin position="53"/>
        <end position="62"/>
    </location>
</feature>
<dbReference type="KEGG" id="gbi:PG2T_14065"/>
<dbReference type="STRING" id="1810504.PG2T_14065"/>
<evidence type="ECO:0000256" key="1">
    <source>
        <dbReference type="SAM" id="MobiDB-lite"/>
    </source>
</evidence>
<keyword evidence="3" id="KW-1185">Reference proteome</keyword>
<evidence type="ECO:0000313" key="3">
    <source>
        <dbReference type="Proteomes" id="UP000092952"/>
    </source>
</evidence>
<organism evidence="2 3">
    <name type="scientific">Immundisolibacter cernigliae</name>
    <dbReference type="NCBI Taxonomy" id="1810504"/>
    <lineage>
        <taxon>Bacteria</taxon>
        <taxon>Pseudomonadati</taxon>
        <taxon>Pseudomonadota</taxon>
        <taxon>Gammaproteobacteria</taxon>
        <taxon>Immundisolibacterales</taxon>
        <taxon>Immundisolibacteraceae</taxon>
        <taxon>Immundisolibacter</taxon>
    </lineage>
</organism>
<dbReference type="Proteomes" id="UP000092952">
    <property type="component" value="Chromosome"/>
</dbReference>
<proteinExistence type="predicted"/>
<evidence type="ECO:0000313" key="2">
    <source>
        <dbReference type="EMBL" id="ANX05194.1"/>
    </source>
</evidence>
<dbReference type="RefSeq" id="WP_068806860.1">
    <property type="nucleotide sequence ID" value="NZ_CP014671.1"/>
</dbReference>
<gene>
    <name evidence="2" type="ORF">PG2T_14065</name>
</gene>
<reference evidence="3" key="1">
    <citation type="submission" date="2016-03" db="EMBL/GenBank/DDBJ databases">
        <title>Complete genome sequence of Solimmundus cernigliae, representing a novel lineage of polycyclic aromatic hydrocarbon degraders within the Gammaproteobacteria.</title>
        <authorList>
            <person name="Singleton D.R."/>
            <person name="Dickey A.N."/>
            <person name="Scholl E.H."/>
            <person name="Wright F.A."/>
            <person name="Aitken M.D."/>
        </authorList>
    </citation>
    <scope>NUCLEOTIDE SEQUENCE [LARGE SCALE GENOMIC DNA]</scope>
    <source>
        <strain evidence="3">TR3.2</strain>
    </source>
</reference>
<feature type="region of interest" description="Disordered" evidence="1">
    <location>
        <begin position="39"/>
        <end position="62"/>
    </location>
</feature>
<sequence length="62" mass="6593">MAAGRVLAVRGNNDVPGKWLGAAANLAALPDLLEVPPPSGSRVVEHRHPQNAARRHLRLRAA</sequence>
<name>A0A1B1YWG5_9GAMM</name>
<dbReference type="InParanoid" id="A0A1B1YWG5"/>
<accession>A0A1B1YWG5</accession>
<dbReference type="AlphaFoldDB" id="A0A1B1YWG5"/>
<protein>
    <submittedName>
        <fullName evidence="2">Uncharacterized protein</fullName>
    </submittedName>
</protein>
<dbReference type="EMBL" id="CP014671">
    <property type="protein sequence ID" value="ANX05194.1"/>
    <property type="molecule type" value="Genomic_DNA"/>
</dbReference>